<proteinExistence type="predicted"/>
<organism evidence="1">
    <name type="scientific">marine sediment metagenome</name>
    <dbReference type="NCBI Taxonomy" id="412755"/>
    <lineage>
        <taxon>unclassified sequences</taxon>
        <taxon>metagenomes</taxon>
        <taxon>ecological metagenomes</taxon>
    </lineage>
</organism>
<name>A0A0F9MCJ5_9ZZZZ</name>
<protein>
    <submittedName>
        <fullName evidence="1">Uncharacterized protein</fullName>
    </submittedName>
</protein>
<comment type="caution">
    <text evidence="1">The sequence shown here is derived from an EMBL/GenBank/DDBJ whole genome shotgun (WGS) entry which is preliminary data.</text>
</comment>
<dbReference type="EMBL" id="LAZR01004841">
    <property type="protein sequence ID" value="KKN05110.1"/>
    <property type="molecule type" value="Genomic_DNA"/>
</dbReference>
<gene>
    <name evidence="1" type="ORF">LCGC14_1090650</name>
</gene>
<reference evidence="1" key="1">
    <citation type="journal article" date="2015" name="Nature">
        <title>Complex archaea that bridge the gap between prokaryotes and eukaryotes.</title>
        <authorList>
            <person name="Spang A."/>
            <person name="Saw J.H."/>
            <person name="Jorgensen S.L."/>
            <person name="Zaremba-Niedzwiedzka K."/>
            <person name="Martijn J."/>
            <person name="Lind A.E."/>
            <person name="van Eijk R."/>
            <person name="Schleper C."/>
            <person name="Guy L."/>
            <person name="Ettema T.J."/>
        </authorList>
    </citation>
    <scope>NUCLEOTIDE SEQUENCE</scope>
</reference>
<sequence length="79" mass="8780">MKLIDIIDAANDCEKHQCSTIAVSQGHLSTNATCETCPSFGGIYVEHMDHTFSSMKNAEITGGKKRVKCIYPKEREMND</sequence>
<accession>A0A0F9MCJ5</accession>
<dbReference type="AlphaFoldDB" id="A0A0F9MCJ5"/>
<evidence type="ECO:0000313" key="1">
    <source>
        <dbReference type="EMBL" id="KKN05110.1"/>
    </source>
</evidence>